<dbReference type="RefSeq" id="WP_193498189.1">
    <property type="nucleotide sequence ID" value="NZ_CP063169.1"/>
</dbReference>
<name>A0A7M1SVN9_9MICO</name>
<gene>
    <name evidence="2" type="ORF">IM660_04365</name>
</gene>
<feature type="domain" description="SAF" evidence="1">
    <location>
        <begin position="41"/>
        <end position="100"/>
    </location>
</feature>
<dbReference type="KEGG" id="halt:IM660_04365"/>
<evidence type="ECO:0000259" key="1">
    <source>
        <dbReference type="SMART" id="SM00858"/>
    </source>
</evidence>
<keyword evidence="3" id="KW-1185">Reference proteome</keyword>
<protein>
    <submittedName>
        <fullName evidence="2">Flagellar biosynthesis protein FlgA</fullName>
    </submittedName>
</protein>
<dbReference type="CDD" id="cd11614">
    <property type="entry name" value="SAF_CpaB_FlgA_like"/>
    <property type="match status" value="1"/>
</dbReference>
<keyword evidence="2" id="KW-0966">Cell projection</keyword>
<reference evidence="2 3" key="1">
    <citation type="submission" date="2020-10" db="EMBL/GenBank/DDBJ databases">
        <title>Haloactinobacterium sp. RN3S43, a bacterium isolated from saline soil.</title>
        <authorList>
            <person name="Sun J.-Q."/>
        </authorList>
    </citation>
    <scope>NUCLEOTIDE SEQUENCE [LARGE SCALE GENOMIC DNA]</scope>
    <source>
        <strain evidence="2 3">RN3S43</strain>
    </source>
</reference>
<proteinExistence type="predicted"/>
<dbReference type="Pfam" id="PF08666">
    <property type="entry name" value="SAF"/>
    <property type="match status" value="1"/>
</dbReference>
<accession>A0A7M1SVN9</accession>
<dbReference type="SMART" id="SM00858">
    <property type="entry name" value="SAF"/>
    <property type="match status" value="1"/>
</dbReference>
<evidence type="ECO:0000313" key="2">
    <source>
        <dbReference type="EMBL" id="QOR71531.1"/>
    </source>
</evidence>
<organism evidence="2 3">
    <name type="scientific">Ruania alkalisoli</name>
    <dbReference type="NCBI Taxonomy" id="2779775"/>
    <lineage>
        <taxon>Bacteria</taxon>
        <taxon>Bacillati</taxon>
        <taxon>Actinomycetota</taxon>
        <taxon>Actinomycetes</taxon>
        <taxon>Micrococcales</taxon>
        <taxon>Ruaniaceae</taxon>
        <taxon>Ruania</taxon>
    </lineage>
</organism>
<keyword evidence="2" id="KW-0282">Flagellum</keyword>
<sequence>MTTSPRLIGALWRFRFVLAALCLTAAGLLVMSEFRPAQPTGTVTVAARDLPAGTVLSAADLRSEPALDPPSAALPAEALIGATLVAGLPEGMPVAETLLVSPGLVDAAPAGTVVVPVTLADPQLMALVRVGDRLRLYQSASWQESTQLPDGTGSDHGTELVADDALVLARLDETGDANGLLDMTASESSGVVVVAIDPEAATVLSGASALAPVRAVVVPGDQP</sequence>
<dbReference type="AlphaFoldDB" id="A0A7M1SVN9"/>
<dbReference type="Proteomes" id="UP000593758">
    <property type="component" value="Chromosome"/>
</dbReference>
<dbReference type="EMBL" id="CP063169">
    <property type="protein sequence ID" value="QOR71531.1"/>
    <property type="molecule type" value="Genomic_DNA"/>
</dbReference>
<dbReference type="InterPro" id="IPR013974">
    <property type="entry name" value="SAF"/>
</dbReference>
<evidence type="ECO:0000313" key="3">
    <source>
        <dbReference type="Proteomes" id="UP000593758"/>
    </source>
</evidence>
<keyword evidence="2" id="KW-0969">Cilium</keyword>